<feature type="binding site" evidence="9">
    <location>
        <position position="176"/>
    </location>
    <ligand>
        <name>NAD(+)</name>
        <dbReference type="ChEBI" id="CHEBI:57540"/>
    </ligand>
</feature>
<dbReference type="PANTHER" id="PTHR11374">
    <property type="entry name" value="UDP-GLUCOSE DEHYDROGENASE/UDP-MANNAC DEHYDROGENASE"/>
    <property type="match status" value="1"/>
</dbReference>
<feature type="binding site" evidence="9">
    <location>
        <position position="44"/>
    </location>
    <ligand>
        <name>NAD(+)</name>
        <dbReference type="ChEBI" id="CHEBI:57540"/>
    </ligand>
</feature>
<comment type="similarity">
    <text evidence="2">Belongs to the UDP-glucose/GDP-mannose dehydrogenase family.</text>
</comment>
<comment type="pathway">
    <text evidence="1">Nucleotide-sugar biosynthesis; UDP-alpha-D-glucuronate biosynthesis; UDP-alpha-D-glucuronate from UDP-alpha-D-glucose: step 1/1.</text>
</comment>
<comment type="catalytic activity">
    <reaction evidence="7">
        <text>UDP-alpha-D-glucose + 2 NAD(+) + H2O = UDP-alpha-D-glucuronate + 2 NADH + 3 H(+)</text>
        <dbReference type="Rhea" id="RHEA:23596"/>
        <dbReference type="ChEBI" id="CHEBI:15377"/>
        <dbReference type="ChEBI" id="CHEBI:15378"/>
        <dbReference type="ChEBI" id="CHEBI:57540"/>
        <dbReference type="ChEBI" id="CHEBI:57945"/>
        <dbReference type="ChEBI" id="CHEBI:58052"/>
        <dbReference type="ChEBI" id="CHEBI:58885"/>
        <dbReference type="EC" id="1.1.1.22"/>
    </reaction>
</comment>
<dbReference type="InterPro" id="IPR028356">
    <property type="entry name" value="UDPglc_DH_euk"/>
</dbReference>
<dbReference type="Pfam" id="PF03721">
    <property type="entry name" value="UDPG_MGDP_dh_N"/>
    <property type="match status" value="1"/>
</dbReference>
<comment type="caution">
    <text evidence="11">The sequence shown here is derived from an EMBL/GenBank/DDBJ whole genome shotgun (WGS) entry which is preliminary data.</text>
</comment>
<dbReference type="PANTHER" id="PTHR11374:SF3">
    <property type="entry name" value="UDP-GLUCOSE 6-DEHYDROGENASE"/>
    <property type="match status" value="1"/>
</dbReference>
<dbReference type="InterPro" id="IPR003961">
    <property type="entry name" value="FN3_dom"/>
</dbReference>
<dbReference type="FunFam" id="3.40.50.720:FF:000114">
    <property type="entry name" value="UDP-glucose 6-dehydrogenase"/>
    <property type="match status" value="1"/>
</dbReference>
<dbReference type="CDD" id="cd00063">
    <property type="entry name" value="FN3"/>
    <property type="match status" value="2"/>
</dbReference>
<dbReference type="InterPro" id="IPR036220">
    <property type="entry name" value="UDP-Glc/GDP-Man_DH_C_sf"/>
</dbReference>
<evidence type="ECO:0000256" key="8">
    <source>
        <dbReference type="PIRSR" id="PIRSR500133-1"/>
    </source>
</evidence>
<dbReference type="GO" id="GO:0005634">
    <property type="term" value="C:nucleus"/>
    <property type="evidence" value="ECO:0007669"/>
    <property type="project" value="TreeGrafter"/>
</dbReference>
<dbReference type="GO" id="GO:0051287">
    <property type="term" value="F:NAD binding"/>
    <property type="evidence" value="ECO:0007669"/>
    <property type="project" value="InterPro"/>
</dbReference>
<dbReference type="GO" id="GO:0003979">
    <property type="term" value="F:UDP-glucose 6-dehydrogenase activity"/>
    <property type="evidence" value="ECO:0007669"/>
    <property type="project" value="UniProtKB-EC"/>
</dbReference>
<reference evidence="11" key="1">
    <citation type="submission" date="2021-02" db="EMBL/GenBank/DDBJ databases">
        <authorList>
            <person name="Dougan E. K."/>
            <person name="Rhodes N."/>
            <person name="Thang M."/>
            <person name="Chan C."/>
        </authorList>
    </citation>
    <scope>NUCLEOTIDE SEQUENCE</scope>
</reference>
<dbReference type="InterPro" id="IPR001732">
    <property type="entry name" value="UDP-Glc/GDP-Man_DH_N"/>
</dbReference>
<dbReference type="FunFam" id="1.20.5.100:FF:000001">
    <property type="entry name" value="UDP-glucose 6-dehydrogenase"/>
    <property type="match status" value="1"/>
</dbReference>
<organism evidence="11 12">
    <name type="scientific">Symbiodinium pilosum</name>
    <name type="common">Dinoflagellate</name>
    <dbReference type="NCBI Taxonomy" id="2952"/>
    <lineage>
        <taxon>Eukaryota</taxon>
        <taxon>Sar</taxon>
        <taxon>Alveolata</taxon>
        <taxon>Dinophyceae</taxon>
        <taxon>Suessiales</taxon>
        <taxon>Symbiodiniaceae</taxon>
        <taxon>Symbiodinium</taxon>
    </lineage>
</organism>
<feature type="binding site" evidence="9">
    <location>
        <position position="353"/>
    </location>
    <ligand>
        <name>NAD(+)</name>
        <dbReference type="ChEBI" id="CHEBI:57540"/>
    </ligand>
</feature>
<dbReference type="Proteomes" id="UP000649617">
    <property type="component" value="Unassembled WGS sequence"/>
</dbReference>
<dbReference type="InterPro" id="IPR036291">
    <property type="entry name" value="NAD(P)-bd_dom_sf"/>
</dbReference>
<dbReference type="Pfam" id="PF00041">
    <property type="entry name" value="fn3"/>
    <property type="match status" value="1"/>
</dbReference>
<dbReference type="SUPFAM" id="SSF49265">
    <property type="entry name" value="Fibronectin type III"/>
    <property type="match status" value="1"/>
</dbReference>
<evidence type="ECO:0000256" key="9">
    <source>
        <dbReference type="PIRSR" id="PIRSR500133-3"/>
    </source>
</evidence>
<evidence type="ECO:0000256" key="6">
    <source>
        <dbReference type="ARBA" id="ARBA00023027"/>
    </source>
</evidence>
<dbReference type="InterPro" id="IPR014027">
    <property type="entry name" value="UDP-Glc/GDP-Man_DH_C"/>
</dbReference>
<keyword evidence="6 9" id="KW-0520">NAD</keyword>
<dbReference type="Gene3D" id="1.20.5.100">
    <property type="entry name" value="Cytochrome c1, transmembrane anchor, C-terminal"/>
    <property type="match status" value="1"/>
</dbReference>
<evidence type="ECO:0000256" key="5">
    <source>
        <dbReference type="ARBA" id="ARBA00023002"/>
    </source>
</evidence>
<dbReference type="SUPFAM" id="SSF48179">
    <property type="entry name" value="6-phosphogluconate dehydrogenase C-terminal domain-like"/>
    <property type="match status" value="1"/>
</dbReference>
<dbReference type="FunFam" id="3.40.50.720:FF:000032">
    <property type="entry name" value="UDP-glucose 6-dehydrogenase"/>
    <property type="match status" value="1"/>
</dbReference>
<feature type="active site" description="Nucleophile" evidence="8">
    <location>
        <position position="283"/>
    </location>
</feature>
<dbReference type="PIRSF" id="PIRSF500133">
    <property type="entry name" value="UDPglc_DH_euk"/>
    <property type="match status" value="1"/>
</dbReference>
<evidence type="ECO:0000313" key="11">
    <source>
        <dbReference type="EMBL" id="CAE7717899.1"/>
    </source>
</evidence>
<dbReference type="SUPFAM" id="SSF52413">
    <property type="entry name" value="UDP-glucose/GDP-mannose dehydrogenase C-terminal domain"/>
    <property type="match status" value="1"/>
</dbReference>
<dbReference type="Pfam" id="PF03720">
    <property type="entry name" value="UDPG_MGDP_dh_C"/>
    <property type="match status" value="1"/>
</dbReference>
<dbReference type="Pfam" id="PF00984">
    <property type="entry name" value="UDPG_MGDP_dh"/>
    <property type="match status" value="1"/>
</dbReference>
<dbReference type="Gene3D" id="2.60.40.10">
    <property type="entry name" value="Immunoglobulins"/>
    <property type="match status" value="1"/>
</dbReference>
<dbReference type="EC" id="1.1.1.22" evidence="3"/>
<dbReference type="InterPro" id="IPR013783">
    <property type="entry name" value="Ig-like_fold"/>
</dbReference>
<evidence type="ECO:0000256" key="4">
    <source>
        <dbReference type="ARBA" id="ARBA00015132"/>
    </source>
</evidence>
<feature type="binding site" evidence="9">
    <location>
        <begin position="97"/>
        <end position="101"/>
    </location>
    <ligand>
        <name>NAD(+)</name>
        <dbReference type="ChEBI" id="CHEBI:57540"/>
    </ligand>
</feature>
<feature type="binding site" evidence="9">
    <location>
        <position position="49"/>
    </location>
    <ligand>
        <name>NAD(+)</name>
        <dbReference type="ChEBI" id="CHEBI:57540"/>
    </ligand>
</feature>
<keyword evidence="5" id="KW-0560">Oxidoreductase</keyword>
<dbReference type="InterPro" id="IPR017476">
    <property type="entry name" value="UDP-Glc/GDP-Man"/>
</dbReference>
<feature type="binding site" evidence="9">
    <location>
        <begin position="138"/>
        <end position="139"/>
    </location>
    <ligand>
        <name>NAD(+)</name>
        <dbReference type="ChEBI" id="CHEBI:57540"/>
    </ligand>
</feature>
<evidence type="ECO:0000256" key="7">
    <source>
        <dbReference type="ARBA" id="ARBA00047473"/>
    </source>
</evidence>
<dbReference type="Gene3D" id="3.40.50.720">
    <property type="entry name" value="NAD(P)-binding Rossmann-like Domain"/>
    <property type="match status" value="2"/>
</dbReference>
<evidence type="ECO:0000259" key="10">
    <source>
        <dbReference type="PROSITE" id="PS50853"/>
    </source>
</evidence>
<feature type="binding site" evidence="9">
    <location>
        <begin position="19"/>
        <end position="24"/>
    </location>
    <ligand>
        <name>NAD(+)</name>
        <dbReference type="ChEBI" id="CHEBI:57540"/>
    </ligand>
</feature>
<dbReference type="OrthoDB" id="424938at2759"/>
<protein>
    <recommendedName>
        <fullName evidence="4">UDP-glucose 6-dehydrogenase</fullName>
        <ecNumber evidence="3">1.1.1.22</ecNumber>
    </recommendedName>
</protein>
<gene>
    <name evidence="11" type="primary">UGDH</name>
    <name evidence="11" type="ORF">SPIL2461_LOCUS20417</name>
</gene>
<dbReference type="UniPathway" id="UPA00038">
    <property type="reaction ID" value="UER00491"/>
</dbReference>
<dbReference type="InterPro" id="IPR036116">
    <property type="entry name" value="FN3_sf"/>
</dbReference>
<evidence type="ECO:0000256" key="1">
    <source>
        <dbReference type="ARBA" id="ARBA00004701"/>
    </source>
</evidence>
<evidence type="ECO:0000313" key="12">
    <source>
        <dbReference type="Proteomes" id="UP000649617"/>
    </source>
</evidence>
<dbReference type="GO" id="GO:0006065">
    <property type="term" value="P:UDP-glucuronate biosynthetic process"/>
    <property type="evidence" value="ECO:0007669"/>
    <property type="project" value="UniProtKB-UniPathway"/>
</dbReference>
<dbReference type="InterPro" id="IPR008927">
    <property type="entry name" value="6-PGluconate_DH-like_C_sf"/>
</dbReference>
<dbReference type="InterPro" id="IPR014026">
    <property type="entry name" value="UDP-Glc/GDP-Man_DH_dimer"/>
</dbReference>
<dbReference type="PROSITE" id="PS50853">
    <property type="entry name" value="FN3"/>
    <property type="match status" value="1"/>
</dbReference>
<name>A0A812X4X6_SYMPI</name>
<dbReference type="EMBL" id="CAJNIZ010045360">
    <property type="protein sequence ID" value="CAE7717899.1"/>
    <property type="molecule type" value="Genomic_DNA"/>
</dbReference>
<dbReference type="NCBIfam" id="TIGR03026">
    <property type="entry name" value="NDP-sugDHase"/>
    <property type="match status" value="1"/>
</dbReference>
<dbReference type="GO" id="GO:0006024">
    <property type="term" value="P:glycosaminoglycan biosynthetic process"/>
    <property type="evidence" value="ECO:0007669"/>
    <property type="project" value="TreeGrafter"/>
</dbReference>
<proteinExistence type="inferred from homology"/>
<keyword evidence="12" id="KW-1185">Reference proteome</keyword>
<evidence type="ECO:0000256" key="2">
    <source>
        <dbReference type="ARBA" id="ARBA00006601"/>
    </source>
</evidence>
<dbReference type="SMART" id="SM00060">
    <property type="entry name" value="FN3"/>
    <property type="match status" value="1"/>
</dbReference>
<dbReference type="SMART" id="SM00984">
    <property type="entry name" value="UDPG_MGDP_dh_C"/>
    <property type="match status" value="1"/>
</dbReference>
<dbReference type="SUPFAM" id="SSF51735">
    <property type="entry name" value="NAD(P)-binding Rossmann-fold domains"/>
    <property type="match status" value="1"/>
</dbReference>
<sequence>MAAEDPKLGVRLNRICCIGAGYVGGPTMATIALKCPDLQVNIVDMNQDRIAAWNSDNLPIYEPGLDDVVKACRGKNLFFSTDVKKGIEDADIIFASVNTPTKTQGVGKGRAADLRFIESVGRTIAQYANRSKIVIEKSTVPIKTAEAIARVLMANEQANGGNKNFWILSNPEFLAEGTAMKDLDEPDRVLIGGQEQAAIQVLADIYAHWVPRDRILTTNLWSSELSKLVANAMLAQRVSSINSISRLCERTGADVKEVSRAIGTDSRIGPKFLNASVGFGGSCFQKDILNLVYICQQFGLDEVAAYWQQVVDMNDHQKIAFTSKIISALFNTVTKKKIAVFGFAFKKDTGDVRETPALTVCDMLMKDGAIVHVYDPKVEIADALQEFKYHDVEVNNSQFIFTSSPEEACDGAHAIVVLTEWDEFKKYDYEAFYKKMMKPAFLFDGRNMLDHAGLEEIGFEVHALGKARTAKSPSGDQDFVLRASSAYLDEKLGGYPSPVLAEDTDGSLQGPVLVWYNASNHFTLKPRIDQTMTTNVFYFTFTPEVSGNFWAVVADKNDESLVTVWSIKSMQYGQPAADCRRAGKFVTGGLPNTEEFLFCYFERGPATYKVFVYLEDTQGQDDGIMETMGIIVPGSAEVTNDFLTRPYLVEPATIRGAKIYFQPRRTGYAWAGLIAESSWQTRVPVNHSNGNHADRQSIEIYDIMFNVDMVGSNLFCYYQAIPITGSTGYTWEFLNCGLTPGVRYRLFVYVIGEDYWDVAVDPDAVFRSPFWNQWHRDNGRVSNGLLVVPPFSNTWAWPDGAPYISKGPHGMGLDVTFTTANPQSLVWAVVQDAASTNFTINAVKTAQLAWGPAGCRQMGVPALSAGTYTLTLFGCSLLPAPKQYVLILYTEDQAVQNDGTLSDPIYFEVPVSNSFVIPPALVGEPGLDTGVSLSFEASSAGKVWVYIATAEQAAAVSVTIPNVKDALNAFDRTNCMAAGLAIPPSLQVITMPNCPLVYLSSYVIYVYVEDSNENMDGTLATPLVVDVGASNSFEVEPALLSVPTTNQVDFRFTPRKRGRAWVVVTPAASLVAPPTRSHMKANVGAVGALTCRVTGAPITPVEQTYTLTGCVLDPGQIYALYAYVEDHRDRGDGTLSRIVFVKVIRSNNFAVSPVLLTLPTLDGFDVRFRAMVSGRAWAMAVDAIGGSGVTSLSIRSLEGALGGPDCQFQDFPIDASLQVWNFTDCRFQEMKTYMIFIYIEAWPAVEGDGTLSGPMIASFFDASNVSTDDAGGVSGGQVLIIEEVPVVSNWFREDPRQAGPASPGGVTLTLRAAHASGRLWVMITRYRPQVAAESVTNGWNAIGGPGCQKLDSPIDETETTVQLSECGLLRGRYYYAFAYVAGPEGGLNGTLSPAVEIFIPTVSNDFSSRPRLTATPLQDDVRFNFAAVQEFGFAWVMIIDAWLAYSLTVEGVKSFTNAAGGSNCRKQALSISTAMQEIVLSSSFANAGDGCNLNSNGMYVVAVYVEDVNGLSDGSLAQLPIHVSPKPAVSNRIAAGPVISTNPTPSDVYLTFAAAIPGRYWAFILPRDRTDVFTLETAKFMDLNPDTVGQAGCRKNGVEMGSGATVVHLTDCDLVTSGPGITFYAAFIYVEDNSGQVGDLSAPVTVLYVSNTFLPPFPQIVAFDTNGTLSVDVRVNNSGRLWSRIVFSSLYPSIERYDGAMSLAVLKQWQNYPDNGPSYQNENCSIDGIDVTAELDTLGMPVPVWLNFSNCTFVSGTDYMIAMYVEDSSGNNDGEIIGLKLDKYYNASNYFLASPSVVGTAMAETFTVQFQTWASGFGWCAITSPEDAKYLTGAAVMNGETSLGGPNCCRNSAGFLTGGALETLTFTGCGLSMDTEYVFFMYISGGALDGTLSSGYTFTTFGSLGHIRVQWLQKETDDGGPIDRYRVFLNGTQVYDDYGYRSSLEQSRAGSPPQWVRMADLACTPGLSYEVTLSGRNFGGWSPLSAPLQTGCFLRPGVISNLREVSSSVSADGETASLTLAWNPPQDAAGAETAYYNLYRDRGLRQALYELIGSTVQTQFNDLGLEPGRDYGYQVAAVNAFGEGAVSDVLFVKVAGTPVIETPKVDLLGILNQAGLQLTPTAQIGELDQVDGVLQIYSSARQRTLQASNYGGHRTAHLVVFGPVVLTVEDVDLAGTTAEGDPCLEAELKITAPATSLQFCAGDADKAPPRTLAYGQSATVSWRTGHLSSPVADTGGWRISLQPTP</sequence>
<dbReference type="PIRSF" id="PIRSF000124">
    <property type="entry name" value="UDPglc_GDPman_dh"/>
    <property type="match status" value="1"/>
</dbReference>
<feature type="binding site" evidence="9">
    <location>
        <begin position="283"/>
        <end position="286"/>
    </location>
    <ligand>
        <name>NAD(+)</name>
        <dbReference type="ChEBI" id="CHEBI:57540"/>
    </ligand>
</feature>
<feature type="domain" description="Fibronectin type-III" evidence="10">
    <location>
        <begin position="1998"/>
        <end position="2097"/>
    </location>
</feature>
<evidence type="ECO:0000256" key="3">
    <source>
        <dbReference type="ARBA" id="ARBA00012954"/>
    </source>
</evidence>
<accession>A0A812X4X6</accession>